<dbReference type="SUPFAM" id="SSF57667">
    <property type="entry name" value="beta-beta-alpha zinc fingers"/>
    <property type="match status" value="3"/>
</dbReference>
<dbReference type="PROSITE" id="PS50157">
    <property type="entry name" value="ZINC_FINGER_C2H2_2"/>
    <property type="match status" value="4"/>
</dbReference>
<keyword evidence="10" id="KW-0804">Transcription</keyword>
<dbReference type="Ensembl" id="ENSSPUT00000015039.1">
    <property type="protein sequence ID" value="ENSSPUP00000014099.1"/>
    <property type="gene ID" value="ENSSPUG00000010873.1"/>
</dbReference>
<dbReference type="FunFam" id="3.30.160.60:FF:002343">
    <property type="entry name" value="Zinc finger protein 33A"/>
    <property type="match status" value="2"/>
</dbReference>
<proteinExistence type="inferred from homology"/>
<keyword evidence="11" id="KW-0539">Nucleus</keyword>
<evidence type="ECO:0000256" key="1">
    <source>
        <dbReference type="ARBA" id="ARBA00003767"/>
    </source>
</evidence>
<dbReference type="PANTHER" id="PTHR23235">
    <property type="entry name" value="KRUEPPEL-LIKE TRANSCRIPTION FACTOR"/>
    <property type="match status" value="1"/>
</dbReference>
<sequence>MNENSPQEDPSITWDSMLFVKSEENVFQNCDLENASELQRNPLTRTLDKQAHEEADDVIGRVNENPLQEDHNITWDSMLSVKSEENVFQNCDLGNISEPQRNPLTRMLDKQAHGESGAVNPKDDVIGRVNETPSPEDPNITWDSVLSVKSEENVFQNWDLGKASDPQRNPLTRTLDKQAHEESGAVNPKGLVFPLKIYVRKKPKICPECGESFNHSSNLKRHQRIHTGEKPYHCTECGKNFSLSSTLTRHKRIHTGEKPYKCAECGECFTQSSTLNTHQRVHTGKKPYLCLECNKSFSRSSDLHQHQISHTREKPYHYLESGDKFGWRKTLVEHPRIHTEDYSDCGESSSK</sequence>
<dbReference type="GO" id="GO:0000981">
    <property type="term" value="F:DNA-binding transcription factor activity, RNA polymerase II-specific"/>
    <property type="evidence" value="ECO:0007669"/>
    <property type="project" value="TreeGrafter"/>
</dbReference>
<feature type="domain" description="C2H2-type" evidence="14">
    <location>
        <begin position="232"/>
        <end position="259"/>
    </location>
</feature>
<evidence type="ECO:0000313" key="16">
    <source>
        <dbReference type="Proteomes" id="UP000694392"/>
    </source>
</evidence>
<dbReference type="GeneTree" id="ENSGT01150000286934"/>
<feature type="domain" description="C2H2-type" evidence="14">
    <location>
        <begin position="204"/>
        <end position="231"/>
    </location>
</feature>
<dbReference type="AlphaFoldDB" id="A0A8D0H120"/>
<comment type="subcellular location">
    <subcellularLocation>
        <location evidence="2">Nucleus</location>
    </subcellularLocation>
</comment>
<keyword evidence="7" id="KW-0862">Zinc</keyword>
<dbReference type="PROSITE" id="PS00028">
    <property type="entry name" value="ZINC_FINGER_C2H2_1"/>
    <property type="match status" value="4"/>
</dbReference>
<feature type="domain" description="C2H2-type" evidence="14">
    <location>
        <begin position="260"/>
        <end position="287"/>
    </location>
</feature>
<keyword evidence="5" id="KW-0677">Repeat</keyword>
<evidence type="ECO:0000256" key="7">
    <source>
        <dbReference type="ARBA" id="ARBA00022833"/>
    </source>
</evidence>
<keyword evidence="4" id="KW-0479">Metal-binding</keyword>
<reference evidence="15" key="1">
    <citation type="submission" date="2025-08" db="UniProtKB">
        <authorList>
            <consortium name="Ensembl"/>
        </authorList>
    </citation>
    <scope>IDENTIFICATION</scope>
</reference>
<keyword evidence="8" id="KW-0805">Transcription regulation</keyword>
<evidence type="ECO:0000256" key="6">
    <source>
        <dbReference type="ARBA" id="ARBA00022771"/>
    </source>
</evidence>
<dbReference type="GO" id="GO:0008270">
    <property type="term" value="F:zinc ion binding"/>
    <property type="evidence" value="ECO:0007669"/>
    <property type="project" value="UniProtKB-KW"/>
</dbReference>
<feature type="domain" description="C2H2-type" evidence="14">
    <location>
        <begin position="288"/>
        <end position="315"/>
    </location>
</feature>
<dbReference type="Proteomes" id="UP000694392">
    <property type="component" value="Unplaced"/>
</dbReference>
<evidence type="ECO:0000256" key="2">
    <source>
        <dbReference type="ARBA" id="ARBA00004123"/>
    </source>
</evidence>
<dbReference type="InterPro" id="IPR013087">
    <property type="entry name" value="Znf_C2H2_type"/>
</dbReference>
<protein>
    <recommendedName>
        <fullName evidence="14">C2H2-type domain-containing protein</fullName>
    </recommendedName>
</protein>
<dbReference type="InterPro" id="IPR036236">
    <property type="entry name" value="Znf_C2H2_sf"/>
</dbReference>
<dbReference type="PANTHER" id="PTHR23235:SF142">
    <property type="entry name" value="ZINC FINGER PROTEIN 384"/>
    <property type="match status" value="1"/>
</dbReference>
<feature type="region of interest" description="Disordered" evidence="13">
    <location>
        <begin position="112"/>
        <end position="140"/>
    </location>
</feature>
<dbReference type="GO" id="GO:0000978">
    <property type="term" value="F:RNA polymerase II cis-regulatory region sequence-specific DNA binding"/>
    <property type="evidence" value="ECO:0007669"/>
    <property type="project" value="TreeGrafter"/>
</dbReference>
<evidence type="ECO:0000313" key="15">
    <source>
        <dbReference type="Ensembl" id="ENSSPUP00000014099.1"/>
    </source>
</evidence>
<evidence type="ECO:0000256" key="12">
    <source>
        <dbReference type="PROSITE-ProRule" id="PRU00042"/>
    </source>
</evidence>
<evidence type="ECO:0000256" key="5">
    <source>
        <dbReference type="ARBA" id="ARBA00022737"/>
    </source>
</evidence>
<dbReference type="SMART" id="SM00355">
    <property type="entry name" value="ZnF_C2H2"/>
    <property type="match status" value="4"/>
</dbReference>
<evidence type="ECO:0000256" key="11">
    <source>
        <dbReference type="ARBA" id="ARBA00023242"/>
    </source>
</evidence>
<dbReference type="FunFam" id="3.30.160.60:FF:001134">
    <property type="entry name" value="Zinc finger protein 70"/>
    <property type="match status" value="1"/>
</dbReference>
<reference evidence="15" key="2">
    <citation type="submission" date="2025-09" db="UniProtKB">
        <authorList>
            <consortium name="Ensembl"/>
        </authorList>
    </citation>
    <scope>IDENTIFICATION</scope>
</reference>
<evidence type="ECO:0000256" key="3">
    <source>
        <dbReference type="ARBA" id="ARBA00006991"/>
    </source>
</evidence>
<dbReference type="Pfam" id="PF00096">
    <property type="entry name" value="zf-C2H2"/>
    <property type="match status" value="4"/>
</dbReference>
<evidence type="ECO:0000256" key="10">
    <source>
        <dbReference type="ARBA" id="ARBA00023163"/>
    </source>
</evidence>
<evidence type="ECO:0000256" key="9">
    <source>
        <dbReference type="ARBA" id="ARBA00023125"/>
    </source>
</evidence>
<accession>A0A8D0H120</accession>
<organism evidence="15 16">
    <name type="scientific">Sphenodon punctatus</name>
    <name type="common">Tuatara</name>
    <name type="synonym">Hatteria punctata</name>
    <dbReference type="NCBI Taxonomy" id="8508"/>
    <lineage>
        <taxon>Eukaryota</taxon>
        <taxon>Metazoa</taxon>
        <taxon>Chordata</taxon>
        <taxon>Craniata</taxon>
        <taxon>Vertebrata</taxon>
        <taxon>Euteleostomi</taxon>
        <taxon>Lepidosauria</taxon>
        <taxon>Sphenodontia</taxon>
        <taxon>Sphenodontidae</taxon>
        <taxon>Sphenodon</taxon>
    </lineage>
</organism>
<keyword evidence="6 12" id="KW-0863">Zinc-finger</keyword>
<comment type="similarity">
    <text evidence="3">Belongs to the krueppel C2H2-type zinc-finger protein family.</text>
</comment>
<dbReference type="GO" id="GO:0005634">
    <property type="term" value="C:nucleus"/>
    <property type="evidence" value="ECO:0007669"/>
    <property type="project" value="UniProtKB-SubCell"/>
</dbReference>
<name>A0A8D0H120_SPHPU</name>
<evidence type="ECO:0000259" key="14">
    <source>
        <dbReference type="PROSITE" id="PS50157"/>
    </source>
</evidence>
<keyword evidence="16" id="KW-1185">Reference proteome</keyword>
<comment type="function">
    <text evidence="1">May be involved in transcriptional regulation.</text>
</comment>
<evidence type="ECO:0000256" key="4">
    <source>
        <dbReference type="ARBA" id="ARBA00022723"/>
    </source>
</evidence>
<evidence type="ECO:0000256" key="8">
    <source>
        <dbReference type="ARBA" id="ARBA00023015"/>
    </source>
</evidence>
<evidence type="ECO:0000256" key="13">
    <source>
        <dbReference type="SAM" id="MobiDB-lite"/>
    </source>
</evidence>
<keyword evidence="9" id="KW-0238">DNA-binding</keyword>
<dbReference type="Gene3D" id="3.30.160.60">
    <property type="entry name" value="Classic Zinc Finger"/>
    <property type="match status" value="5"/>
</dbReference>
<dbReference type="FunFam" id="3.30.160.60:FF:000269">
    <property type="entry name" value="Zinc finger protein 287"/>
    <property type="match status" value="1"/>
</dbReference>